<feature type="transmembrane region" description="Helical" evidence="11">
    <location>
        <begin position="415"/>
        <end position="443"/>
    </location>
</feature>
<keyword evidence="11" id="KW-0973">c-di-GMP</keyword>
<dbReference type="InterPro" id="IPR050321">
    <property type="entry name" value="Glycosyltr_2/OpgH_subfam"/>
</dbReference>
<keyword evidence="8 11" id="KW-1133">Transmembrane helix</keyword>
<comment type="pathway">
    <text evidence="11">Glycan metabolism; bacterial cellulose biosynthesis.</text>
</comment>
<evidence type="ECO:0000256" key="2">
    <source>
        <dbReference type="ARBA" id="ARBA00022475"/>
    </source>
</evidence>
<feature type="transmembrane region" description="Helical" evidence="11">
    <location>
        <begin position="485"/>
        <end position="502"/>
    </location>
</feature>
<dbReference type="SUPFAM" id="SSF53448">
    <property type="entry name" value="Nucleotide-diphospho-sugar transferases"/>
    <property type="match status" value="1"/>
</dbReference>
<feature type="domain" description="Glycosyltransferase 2-like" evidence="13">
    <location>
        <begin position="248"/>
        <end position="438"/>
    </location>
</feature>
<sequence>MLPIGNMPKIKTGKFDAEKSIFYLMCIFAGVGAFFFIFMAGCYLDIYYQLGIFWGLIGFIIVAGKIEVFKRPPLRILFILIIVFITLRYLLWRTFQSLVYTGPLDYAATILLYLAEAYAVAIHFFGLFVNIWPLNHKIAPLPADSRLYPTVDIFIPTYHEPEDVIRTTALSCTQIDYPKDKFNVYILDDGGTVAKRNHPEKGMDAWKRHYSLKRMAKELGISYITRQQNVHAKAGNLNHALQHTSAELVLILDCDHVPTRDILRNTAGWFLKDEMLFLVQTPHFFINPDPFEKNLAIFGEAPGENEMFYHGIHHGLDSWNASYFCGSAALLRRKYLMEVGGIAGETITEDAETTVALHSKGYNSVYIDRPMVCGLSPENFDDMLVQRSRWAQGMIQIFILKNPLFAKGMKWYQRLCYMSASLFWFFGFSRFIFYIVPAAFLLFGLKVYHASFAEIVAYALPHVIGCIVVTDFLHGKFRWPFFSEIYESVLSIFLIPVIFSVIRNPRHPTFKVTPKGQSLDETVLTRQAIPFLLMVLVIAVCVPVGIVKWIQFPLYRDIILITLSWTMFNLFIAVASLGAFVERRQIRRHHRMWARGEVNVYFPRMKYIVQGEIKDISYSGMGVQLKTPFPIKPEEDVVLNVRDIYGEKYAFDARIFRKIKKKEYVFCGCDFVAKGKAAQLRLIKYVYGDSQRWEDFLQKRFKRVSPWGIFYFIVRMGIKGSRDCVTLSSKLLYSVLKKSFFVIYGKMQSLWLKKMKLEGLHTK</sequence>
<comment type="cofactor">
    <cofactor evidence="11">
        <name>Mg(2+)</name>
        <dbReference type="ChEBI" id="CHEBI:18420"/>
    </cofactor>
</comment>
<evidence type="ECO:0000256" key="4">
    <source>
        <dbReference type="ARBA" id="ARBA00022676"/>
    </source>
</evidence>
<dbReference type="SUPFAM" id="SSF141371">
    <property type="entry name" value="PilZ domain-like"/>
    <property type="match status" value="1"/>
</dbReference>
<evidence type="ECO:0000256" key="6">
    <source>
        <dbReference type="ARBA" id="ARBA00022692"/>
    </source>
</evidence>
<evidence type="ECO:0000256" key="10">
    <source>
        <dbReference type="ARBA" id="ARBA00048682"/>
    </source>
</evidence>
<evidence type="ECO:0000256" key="11">
    <source>
        <dbReference type="RuleBase" id="RU365020"/>
    </source>
</evidence>
<dbReference type="Pfam" id="PF13632">
    <property type="entry name" value="Glyco_trans_2_3"/>
    <property type="match status" value="1"/>
</dbReference>
<evidence type="ECO:0000313" key="14">
    <source>
        <dbReference type="EMBL" id="SOH03255.1"/>
    </source>
</evidence>
<dbReference type="UniPathway" id="UPA00694"/>
<dbReference type="InterPro" id="IPR003919">
    <property type="entry name" value="Cell_synth_A"/>
</dbReference>
<evidence type="ECO:0000256" key="8">
    <source>
        <dbReference type="ARBA" id="ARBA00022989"/>
    </source>
</evidence>
<feature type="transmembrane region" description="Helical" evidence="11">
    <location>
        <begin position="76"/>
        <end position="95"/>
    </location>
</feature>
<keyword evidence="2 11" id="KW-1003">Cell membrane</keyword>
<comment type="catalytic activity">
    <reaction evidence="10 11">
        <text>[(1-&gt;4)-beta-D-glucosyl](n) + UDP-alpha-D-glucose = [(1-&gt;4)-beta-D-glucosyl](n+1) + UDP + H(+)</text>
        <dbReference type="Rhea" id="RHEA:19929"/>
        <dbReference type="Rhea" id="RHEA-COMP:10033"/>
        <dbReference type="Rhea" id="RHEA-COMP:10034"/>
        <dbReference type="ChEBI" id="CHEBI:15378"/>
        <dbReference type="ChEBI" id="CHEBI:18246"/>
        <dbReference type="ChEBI" id="CHEBI:58223"/>
        <dbReference type="ChEBI" id="CHEBI:58885"/>
        <dbReference type="EC" id="2.4.1.12"/>
    </reaction>
</comment>
<organism evidence="14 15">
    <name type="scientific">Kuenenia stuttgartiensis</name>
    <dbReference type="NCBI Taxonomy" id="174633"/>
    <lineage>
        <taxon>Bacteria</taxon>
        <taxon>Pseudomonadati</taxon>
        <taxon>Planctomycetota</taxon>
        <taxon>Candidatus Brocadiia</taxon>
        <taxon>Candidatus Brocadiales</taxon>
        <taxon>Candidatus Brocadiaceae</taxon>
        <taxon>Candidatus Kuenenia</taxon>
    </lineage>
</organism>
<evidence type="ECO:0000256" key="7">
    <source>
        <dbReference type="ARBA" id="ARBA00022916"/>
    </source>
</evidence>
<keyword evidence="5 11" id="KW-0808">Transferase</keyword>
<gene>
    <name evidence="14" type="primary">bcsA</name>
    <name evidence="14" type="ORF">KSMBR1_0744</name>
</gene>
<dbReference type="Gene3D" id="2.40.10.220">
    <property type="entry name" value="predicted glycosyltransferase like domains"/>
    <property type="match status" value="1"/>
</dbReference>
<feature type="transmembrane region" description="Helical" evidence="11">
    <location>
        <begin position="21"/>
        <end position="40"/>
    </location>
</feature>
<evidence type="ECO:0000259" key="13">
    <source>
        <dbReference type="Pfam" id="PF13632"/>
    </source>
</evidence>
<comment type="function">
    <text evidence="11">Catalytic subunit of cellulose synthase. It polymerizes uridine 5'-diphosphate glucose to cellulose.</text>
</comment>
<comment type="subcellular location">
    <subcellularLocation>
        <location evidence="1">Cell inner membrane</location>
        <topology evidence="1">Multi-pass membrane protein</topology>
    </subcellularLocation>
</comment>
<keyword evidence="15" id="KW-1185">Reference proteome</keyword>
<feature type="transmembrane region" description="Helical" evidence="11">
    <location>
        <begin position="558"/>
        <end position="581"/>
    </location>
</feature>
<dbReference type="PANTHER" id="PTHR43867">
    <property type="entry name" value="CELLULOSE SYNTHASE CATALYTIC SUBUNIT A [UDP-FORMING]"/>
    <property type="match status" value="1"/>
</dbReference>
<feature type="transmembrane region" description="Helical" evidence="11">
    <location>
        <begin position="528"/>
        <end position="546"/>
    </location>
</feature>
<reference evidence="15" key="1">
    <citation type="submission" date="2017-10" db="EMBL/GenBank/DDBJ databases">
        <authorList>
            <person name="Frank J."/>
        </authorList>
    </citation>
    <scope>NUCLEOTIDE SEQUENCE [LARGE SCALE GENOMIC DNA]</scope>
</reference>
<dbReference type="GO" id="GO:0005886">
    <property type="term" value="C:plasma membrane"/>
    <property type="evidence" value="ECO:0007669"/>
    <property type="project" value="UniProtKB-SubCell"/>
</dbReference>
<keyword evidence="6 11" id="KW-0812">Transmembrane</keyword>
<dbReference type="Proteomes" id="UP000221734">
    <property type="component" value="Chromosome Kuenenia_stuttgartiensis_MBR1"/>
</dbReference>
<dbReference type="GO" id="GO:0035438">
    <property type="term" value="F:cyclic-di-GMP binding"/>
    <property type="evidence" value="ECO:0007669"/>
    <property type="project" value="InterPro"/>
</dbReference>
<accession>A0A2C9CC81</accession>
<dbReference type="AlphaFoldDB" id="A0A2C9CC81"/>
<dbReference type="CDD" id="cd06421">
    <property type="entry name" value="CESA_CelA_like"/>
    <property type="match status" value="1"/>
</dbReference>
<dbReference type="InterPro" id="IPR001173">
    <property type="entry name" value="Glyco_trans_2-like"/>
</dbReference>
<dbReference type="EC" id="2.4.1.12" evidence="11"/>
<keyword evidence="4 11" id="KW-0328">Glycosyltransferase</keyword>
<evidence type="ECO:0000259" key="12">
    <source>
        <dbReference type="Pfam" id="PF07238"/>
    </source>
</evidence>
<proteinExistence type="predicted"/>
<dbReference type="PANTHER" id="PTHR43867:SF2">
    <property type="entry name" value="CELLULOSE SYNTHASE CATALYTIC SUBUNIT A [UDP-FORMING]"/>
    <property type="match status" value="1"/>
</dbReference>
<keyword evidence="3 11" id="KW-0997">Cell inner membrane</keyword>
<dbReference type="KEGG" id="kst:KSMBR1_0744"/>
<dbReference type="InterPro" id="IPR029044">
    <property type="entry name" value="Nucleotide-diphossugar_trans"/>
</dbReference>
<dbReference type="InterPro" id="IPR009875">
    <property type="entry name" value="PilZ_domain"/>
</dbReference>
<dbReference type="Pfam" id="PF07238">
    <property type="entry name" value="PilZ"/>
    <property type="match status" value="1"/>
</dbReference>
<evidence type="ECO:0000313" key="15">
    <source>
        <dbReference type="Proteomes" id="UP000221734"/>
    </source>
</evidence>
<evidence type="ECO:0000256" key="3">
    <source>
        <dbReference type="ARBA" id="ARBA00022519"/>
    </source>
</evidence>
<dbReference type="NCBIfam" id="TIGR03030">
    <property type="entry name" value="CelA"/>
    <property type="match status" value="1"/>
</dbReference>
<dbReference type="GO" id="GO:0030244">
    <property type="term" value="P:cellulose biosynthetic process"/>
    <property type="evidence" value="ECO:0007669"/>
    <property type="project" value="UniProtKB-KW"/>
</dbReference>
<evidence type="ECO:0000256" key="5">
    <source>
        <dbReference type="ARBA" id="ARBA00022679"/>
    </source>
</evidence>
<keyword evidence="7 11" id="KW-0135">Cellulose biosynthesis</keyword>
<dbReference type="EMBL" id="LT934425">
    <property type="protein sequence ID" value="SOH03255.1"/>
    <property type="molecule type" value="Genomic_DNA"/>
</dbReference>
<evidence type="ECO:0000256" key="9">
    <source>
        <dbReference type="ARBA" id="ARBA00023136"/>
    </source>
</evidence>
<dbReference type="Gene3D" id="3.90.550.10">
    <property type="entry name" value="Spore Coat Polysaccharide Biosynthesis Protein SpsA, Chain A"/>
    <property type="match status" value="1"/>
</dbReference>
<feature type="domain" description="PilZ" evidence="12">
    <location>
        <begin position="585"/>
        <end position="687"/>
    </location>
</feature>
<keyword evidence="9 11" id="KW-0472">Membrane</keyword>
<feature type="transmembrane region" description="Helical" evidence="11">
    <location>
        <begin position="107"/>
        <end position="129"/>
    </location>
</feature>
<evidence type="ECO:0000256" key="1">
    <source>
        <dbReference type="ARBA" id="ARBA00004429"/>
    </source>
</evidence>
<dbReference type="GO" id="GO:0006011">
    <property type="term" value="P:UDP-alpha-D-glucose metabolic process"/>
    <property type="evidence" value="ECO:0007669"/>
    <property type="project" value="InterPro"/>
</dbReference>
<dbReference type="GO" id="GO:0016760">
    <property type="term" value="F:cellulose synthase (UDP-forming) activity"/>
    <property type="evidence" value="ECO:0007669"/>
    <property type="project" value="UniProtKB-EC"/>
</dbReference>
<name>A0A2C9CC81_KUEST</name>
<protein>
    <recommendedName>
        <fullName evidence="11">Cellulose synthase catalytic subunit [UDP-forming]</fullName>
        <ecNumber evidence="11">2.4.1.12</ecNumber>
    </recommendedName>
</protein>
<feature type="transmembrane region" description="Helical" evidence="11">
    <location>
        <begin position="46"/>
        <end position="64"/>
    </location>
</feature>
<dbReference type="PRINTS" id="PR01439">
    <property type="entry name" value="CELLSNTHASEA"/>
</dbReference>